<dbReference type="GO" id="GO:0005634">
    <property type="term" value="C:nucleus"/>
    <property type="evidence" value="ECO:0007669"/>
    <property type="project" value="TreeGrafter"/>
</dbReference>
<dbReference type="InterPro" id="IPR016024">
    <property type="entry name" value="ARM-type_fold"/>
</dbReference>
<feature type="compositionally biased region" description="Acidic residues" evidence="1">
    <location>
        <begin position="1004"/>
        <end position="1026"/>
    </location>
</feature>
<feature type="domain" description="SCD" evidence="2">
    <location>
        <begin position="348"/>
        <end position="433"/>
    </location>
</feature>
<dbReference type="InterPro" id="IPR020839">
    <property type="entry name" value="SCD"/>
</dbReference>
<gene>
    <name evidence="3" type="ORF">BDV95DRAFT_489918</name>
</gene>
<reference evidence="3 4" key="1">
    <citation type="submission" date="2020-01" db="EMBL/GenBank/DDBJ databases">
        <authorList>
            <consortium name="DOE Joint Genome Institute"/>
            <person name="Haridas S."/>
            <person name="Albert R."/>
            <person name="Binder M."/>
            <person name="Bloem J."/>
            <person name="Labutti K."/>
            <person name="Salamov A."/>
            <person name="Andreopoulos B."/>
            <person name="Baker S.E."/>
            <person name="Barry K."/>
            <person name="Bills G."/>
            <person name="Bluhm B.H."/>
            <person name="Cannon C."/>
            <person name="Castanera R."/>
            <person name="Culley D.E."/>
            <person name="Daum C."/>
            <person name="Ezra D."/>
            <person name="Gonzalez J.B."/>
            <person name="Henrissat B."/>
            <person name="Kuo A."/>
            <person name="Liang C."/>
            <person name="Lipzen A."/>
            <person name="Lutzoni F."/>
            <person name="Magnuson J."/>
            <person name="Mondo S."/>
            <person name="Nolan M."/>
            <person name="Ohm R."/>
            <person name="Pangilinan J."/>
            <person name="Park H.-J.H."/>
            <person name="Ramirez L."/>
            <person name="Alfaro M."/>
            <person name="Sun H."/>
            <person name="Tritt A."/>
            <person name="Yoshinaga Y."/>
            <person name="Zwiers L.-H.L."/>
            <person name="Turgeon B.G."/>
            <person name="Goodwin S.B."/>
            <person name="Spatafora J.W."/>
            <person name="Crous P.W."/>
            <person name="Grigoriev I.V."/>
        </authorList>
    </citation>
    <scope>NUCLEOTIDE SEQUENCE [LARGE SCALE GENOMIC DNA]</scope>
    <source>
        <strain evidence="3 4">CBS 611.86</strain>
    </source>
</reference>
<dbReference type="PANTHER" id="PTHR11199:SF0">
    <property type="entry name" value="LD34181P-RELATED"/>
    <property type="match status" value="1"/>
</dbReference>
<feature type="compositionally biased region" description="Acidic residues" evidence="1">
    <location>
        <begin position="46"/>
        <end position="73"/>
    </location>
</feature>
<protein>
    <recommendedName>
        <fullName evidence="2">SCD domain-containing protein</fullName>
    </recommendedName>
</protein>
<dbReference type="PANTHER" id="PTHR11199">
    <property type="entry name" value="STROMAL ANTIGEN"/>
    <property type="match status" value="1"/>
</dbReference>
<dbReference type="Pfam" id="PF24571">
    <property type="entry name" value="HEAT_SCC3-SA"/>
    <property type="match status" value="1"/>
</dbReference>
<dbReference type="EMBL" id="JAADJZ010000007">
    <property type="protein sequence ID" value="KAF2873572.1"/>
    <property type="molecule type" value="Genomic_DNA"/>
</dbReference>
<feature type="compositionally biased region" description="Acidic residues" evidence="1">
    <location>
        <begin position="1126"/>
        <end position="1152"/>
    </location>
</feature>
<name>A0A7C8ICD1_9PLEO</name>
<evidence type="ECO:0000313" key="3">
    <source>
        <dbReference type="EMBL" id="KAF2873572.1"/>
    </source>
</evidence>
<dbReference type="OrthoDB" id="498590at2759"/>
<dbReference type="Pfam" id="PF08514">
    <property type="entry name" value="STAG"/>
    <property type="match status" value="1"/>
</dbReference>
<dbReference type="AlphaFoldDB" id="A0A7C8ICD1"/>
<dbReference type="GO" id="GO:0008278">
    <property type="term" value="C:cohesin complex"/>
    <property type="evidence" value="ECO:0007669"/>
    <property type="project" value="TreeGrafter"/>
</dbReference>
<dbReference type="SUPFAM" id="SSF48371">
    <property type="entry name" value="ARM repeat"/>
    <property type="match status" value="1"/>
</dbReference>
<dbReference type="InterPro" id="IPR011989">
    <property type="entry name" value="ARM-like"/>
</dbReference>
<dbReference type="GO" id="GO:0003682">
    <property type="term" value="F:chromatin binding"/>
    <property type="evidence" value="ECO:0007669"/>
    <property type="project" value="TreeGrafter"/>
</dbReference>
<sequence>MSETVLSTETTSAPRRKSGRVSKKPEHFVPASSPAGSAKRKRADANDSDADTDASPSEEEQASSEGEPDEEELREQRRKNKGKAKGKSAARKPAPKKPKTNGQTLDLAIRPAASKPKKYRKPTVRKSALGDDEADGLYAEVFARSSSVDDVAAQWVGRFQQHAAKAVAEVVNFVLRASGCTLKVNEDDIADPDNCQNRLEDIQDEYQAQEVSDYPLLAKNRGAATFKNTFQAFFAALVQTLEQNGLLYEESVLMENIQVWVSTLASCQNRPFRHTGTVASMAITTTLARIANDIVETSAKKIRQSESESKKSRVNKARVVSVNNEIEELNDKREIVDAMISDWFDTVYIHRYRDIHHTIRVECVEALATWITVYPDKFFDGTHLRYLGWILSDPSAPTRVEVLKQLQKLFHDKDKLAGLKTFTERYRPRIVEIATRDAETNVRAAGVELLDVLREAGFLEPDDIDSVGKLIFDAEPKVRKAVVGFFAEVVNGAYEQLVDDLGGKEAIDDALATTEEDAEYQNPRLEWLKLKSLVDQLLAYDEEDAQLPSQIERIPPAGAELGLIAAGIESRFSLAAQTLYDTIPEIRDWEVIVGYLLYDHSQTVENESDDAETMLRLACKTEDKQETALLDILNVTVRTRLRRLAEAEKDKKKTRAQREANKEEQADTTRRLSVLIPQLLKKFGALPEAASLCLRLERELNLDVFQELRQTPALTALLDDINKQFLTHHHPLVLNEAVGSMLHAQMHEETRELSAPKVRATWDDLINTFDALRRGRDFSARGNMETNILNGVGNIVMKMAWFAQAYDSTILDQMTTPPANARSKSRTEPTTTPPIATILQILNRGVATEALDPATSIMEDELVHNALTAMMFYMLWKYIYLSEHVKAGTRIPDEDLVAIAERRDGCVKAAMHIMETRKGADELRLHAAGVLIDVYSMFYKLREIRANTSKASSRNQILEEEQPNDDWEALCQEVDAPTTKTLLQVLTAAEQNLAKRTGRRLEDVGVDDDPIDPDDEPESSDDEEADERMQEEKMMRALLAEKRLCGLGGFLVRGVLVGALDGENTGDAKPVRTRLEKNKTKLGHDWKEVVAHLDIVKTLKAKGGRKAKAATAKQPAKPAKSKEIVIEDDSEDDELEVRGDEIEDEEMADGDEQQVNGDVHIEEEAEEPGSAPDDVESVLGD</sequence>
<dbReference type="GO" id="GO:0000785">
    <property type="term" value="C:chromatin"/>
    <property type="evidence" value="ECO:0007669"/>
    <property type="project" value="TreeGrafter"/>
</dbReference>
<evidence type="ECO:0000313" key="4">
    <source>
        <dbReference type="Proteomes" id="UP000481861"/>
    </source>
</evidence>
<dbReference type="InterPro" id="IPR056396">
    <property type="entry name" value="HEAT_SCC3-SA"/>
</dbReference>
<feature type="compositionally biased region" description="Basic residues" evidence="1">
    <location>
        <begin position="76"/>
        <end position="99"/>
    </location>
</feature>
<comment type="caution">
    <text evidence="3">The sequence shown here is derived from an EMBL/GenBank/DDBJ whole genome shotgun (WGS) entry which is preliminary data.</text>
</comment>
<dbReference type="InterPro" id="IPR039662">
    <property type="entry name" value="Cohesin_Scc3/SA"/>
</dbReference>
<dbReference type="Gene3D" id="1.25.10.10">
    <property type="entry name" value="Leucine-rich Repeat Variant"/>
    <property type="match status" value="1"/>
</dbReference>
<dbReference type="Proteomes" id="UP000481861">
    <property type="component" value="Unassembled WGS sequence"/>
</dbReference>
<feature type="region of interest" description="Disordered" evidence="1">
    <location>
        <begin position="1105"/>
        <end position="1181"/>
    </location>
</feature>
<dbReference type="InterPro" id="IPR013721">
    <property type="entry name" value="STAG"/>
</dbReference>
<feature type="compositionally biased region" description="Basic residues" evidence="1">
    <location>
        <begin position="115"/>
        <end position="124"/>
    </location>
</feature>
<feature type="region of interest" description="Disordered" evidence="1">
    <location>
        <begin position="648"/>
        <end position="667"/>
    </location>
</feature>
<accession>A0A7C8ICD1</accession>
<evidence type="ECO:0000256" key="1">
    <source>
        <dbReference type="SAM" id="MobiDB-lite"/>
    </source>
</evidence>
<feature type="compositionally biased region" description="Low complexity" evidence="1">
    <location>
        <begin position="1109"/>
        <end position="1118"/>
    </location>
</feature>
<organism evidence="3 4">
    <name type="scientific">Massariosphaeria phaeospora</name>
    <dbReference type="NCBI Taxonomy" id="100035"/>
    <lineage>
        <taxon>Eukaryota</taxon>
        <taxon>Fungi</taxon>
        <taxon>Dikarya</taxon>
        <taxon>Ascomycota</taxon>
        <taxon>Pezizomycotina</taxon>
        <taxon>Dothideomycetes</taxon>
        <taxon>Pleosporomycetidae</taxon>
        <taxon>Pleosporales</taxon>
        <taxon>Pleosporales incertae sedis</taxon>
        <taxon>Massariosphaeria</taxon>
    </lineage>
</organism>
<keyword evidence="4" id="KW-1185">Reference proteome</keyword>
<feature type="compositionally biased region" description="Polar residues" evidence="1">
    <location>
        <begin position="1"/>
        <end position="13"/>
    </location>
</feature>
<dbReference type="Pfam" id="PF21581">
    <property type="entry name" value="SCD"/>
    <property type="match status" value="1"/>
</dbReference>
<dbReference type="GO" id="GO:0007062">
    <property type="term" value="P:sister chromatid cohesion"/>
    <property type="evidence" value="ECO:0007669"/>
    <property type="project" value="UniProtKB-ARBA"/>
</dbReference>
<feature type="region of interest" description="Disordered" evidence="1">
    <location>
        <begin position="1"/>
        <end position="127"/>
    </location>
</feature>
<feature type="region of interest" description="Disordered" evidence="1">
    <location>
        <begin position="998"/>
        <end position="1030"/>
    </location>
</feature>
<dbReference type="PROSITE" id="PS51425">
    <property type="entry name" value="SCD"/>
    <property type="match status" value="1"/>
</dbReference>
<evidence type="ECO:0000259" key="2">
    <source>
        <dbReference type="PROSITE" id="PS51425"/>
    </source>
</evidence>
<proteinExistence type="predicted"/>